<organism evidence="2 3">
    <name type="scientific">Liparis tanakae</name>
    <name type="common">Tanaka's snailfish</name>
    <dbReference type="NCBI Taxonomy" id="230148"/>
    <lineage>
        <taxon>Eukaryota</taxon>
        <taxon>Metazoa</taxon>
        <taxon>Chordata</taxon>
        <taxon>Craniata</taxon>
        <taxon>Vertebrata</taxon>
        <taxon>Euteleostomi</taxon>
        <taxon>Actinopterygii</taxon>
        <taxon>Neopterygii</taxon>
        <taxon>Teleostei</taxon>
        <taxon>Neoteleostei</taxon>
        <taxon>Acanthomorphata</taxon>
        <taxon>Eupercaria</taxon>
        <taxon>Perciformes</taxon>
        <taxon>Cottioidei</taxon>
        <taxon>Cottales</taxon>
        <taxon>Liparidae</taxon>
        <taxon>Liparis</taxon>
    </lineage>
</organism>
<evidence type="ECO:0000313" key="2">
    <source>
        <dbReference type="EMBL" id="TNN53232.1"/>
    </source>
</evidence>
<feature type="compositionally biased region" description="Low complexity" evidence="1">
    <location>
        <begin position="250"/>
        <end position="277"/>
    </location>
</feature>
<evidence type="ECO:0000313" key="3">
    <source>
        <dbReference type="Proteomes" id="UP000314294"/>
    </source>
</evidence>
<feature type="compositionally biased region" description="Low complexity" evidence="1">
    <location>
        <begin position="303"/>
        <end position="323"/>
    </location>
</feature>
<protein>
    <submittedName>
        <fullName evidence="2">Uncharacterized protein</fullName>
    </submittedName>
</protein>
<keyword evidence="3" id="KW-1185">Reference proteome</keyword>
<gene>
    <name evidence="2" type="ORF">EYF80_036594</name>
</gene>
<feature type="region of interest" description="Disordered" evidence="1">
    <location>
        <begin position="235"/>
        <end position="323"/>
    </location>
</feature>
<sequence length="397" mass="41279">MLHLKGRSPVWERRWICRALSLPNTLAQNRHLCLKKGSSGPGLVSNKATPGSLPFLCFIRAARGSRGSNVPLPRPEGGGAEFSDGAEVRVASLKVDRPQTELWSAEDRDTAAACPLTAEGIVPDSGRTGGGAAPGGGKGFWARDRGLEDGFSATWVGCRFMTATWLQICSMSCSWWTCCCCRASRCSRITGIAVVAAFPPAPPAAPPPTPWENWATATLVPRRISSVTLVLGALRPPDSAATGGRGPEVAAAHSSRSTSMASSRSSPSSTSSTPTRSIGSVSKPDESTDESLNAALGTGEGPTGDSSGSGIPPSPFTISTSGSSVQRSWWPLSSVRVKNSAQHLSQTYVSSPPPRRPSASSLSFNSFSRSGPAALLPVNNRSRCPGAAAGRAPVKVL</sequence>
<evidence type="ECO:0000256" key="1">
    <source>
        <dbReference type="SAM" id="MobiDB-lite"/>
    </source>
</evidence>
<dbReference type="Proteomes" id="UP000314294">
    <property type="component" value="Unassembled WGS sequence"/>
</dbReference>
<name>A0A4Z2GKI0_9TELE</name>
<proteinExistence type="predicted"/>
<reference evidence="2 3" key="1">
    <citation type="submission" date="2019-03" db="EMBL/GenBank/DDBJ databases">
        <title>First draft genome of Liparis tanakae, snailfish: a comprehensive survey of snailfish specific genes.</title>
        <authorList>
            <person name="Kim W."/>
            <person name="Song I."/>
            <person name="Jeong J.-H."/>
            <person name="Kim D."/>
            <person name="Kim S."/>
            <person name="Ryu S."/>
            <person name="Song J.Y."/>
            <person name="Lee S.K."/>
        </authorList>
    </citation>
    <scope>NUCLEOTIDE SEQUENCE [LARGE SCALE GENOMIC DNA]</scope>
    <source>
        <tissue evidence="2">Muscle</tissue>
    </source>
</reference>
<accession>A0A4Z2GKI0</accession>
<comment type="caution">
    <text evidence="2">The sequence shown here is derived from an EMBL/GenBank/DDBJ whole genome shotgun (WGS) entry which is preliminary data.</text>
</comment>
<dbReference type="AlphaFoldDB" id="A0A4Z2GKI0"/>
<dbReference type="EMBL" id="SRLO01000522">
    <property type="protein sequence ID" value="TNN53232.1"/>
    <property type="molecule type" value="Genomic_DNA"/>
</dbReference>
<feature type="region of interest" description="Disordered" evidence="1">
    <location>
        <begin position="345"/>
        <end position="364"/>
    </location>
</feature>